<dbReference type="Pfam" id="PF17181">
    <property type="entry name" value="EPF"/>
    <property type="match status" value="1"/>
</dbReference>
<name>A0A6A6LH87_HEVBR</name>
<comment type="caution">
    <text evidence="3">The sequence shown here is derived from an EMBL/GenBank/DDBJ whole genome shotgun (WGS) entry which is preliminary data.</text>
</comment>
<dbReference type="PANTHER" id="PTHR33373">
    <property type="entry name" value="OS07G0479600 PROTEIN"/>
    <property type="match status" value="1"/>
</dbReference>
<dbReference type="InterPro" id="IPR025124">
    <property type="entry name" value="Gag1-like_clamp"/>
</dbReference>
<dbReference type="PANTHER" id="PTHR33373:SF1">
    <property type="entry name" value="DUF4050 DOMAIN-CONTAINING PROTEIN"/>
    <property type="match status" value="1"/>
</dbReference>
<protein>
    <recommendedName>
        <fullName evidence="2">Gag1-like clamp domain-containing protein</fullName>
    </recommendedName>
</protein>
<evidence type="ECO:0000313" key="3">
    <source>
        <dbReference type="EMBL" id="KAF2299668.1"/>
    </source>
</evidence>
<keyword evidence="4" id="KW-1185">Reference proteome</keyword>
<evidence type="ECO:0000256" key="1">
    <source>
        <dbReference type="SAM" id="MobiDB-lite"/>
    </source>
</evidence>
<organism evidence="3 4">
    <name type="scientific">Hevea brasiliensis</name>
    <name type="common">Para rubber tree</name>
    <name type="synonym">Siphonia brasiliensis</name>
    <dbReference type="NCBI Taxonomy" id="3981"/>
    <lineage>
        <taxon>Eukaryota</taxon>
        <taxon>Viridiplantae</taxon>
        <taxon>Streptophyta</taxon>
        <taxon>Embryophyta</taxon>
        <taxon>Tracheophyta</taxon>
        <taxon>Spermatophyta</taxon>
        <taxon>Magnoliopsida</taxon>
        <taxon>eudicotyledons</taxon>
        <taxon>Gunneridae</taxon>
        <taxon>Pentapetalae</taxon>
        <taxon>rosids</taxon>
        <taxon>fabids</taxon>
        <taxon>Malpighiales</taxon>
        <taxon>Euphorbiaceae</taxon>
        <taxon>Crotonoideae</taxon>
        <taxon>Micrandreae</taxon>
        <taxon>Hevea</taxon>
    </lineage>
</organism>
<feature type="domain" description="Gag1-like clamp" evidence="2">
    <location>
        <begin position="56"/>
        <end position="141"/>
    </location>
</feature>
<sequence>MHPFDSTAISCKSSSCLGCYKKPTLITSVDEPSKGSKIQGQTVKKPSISEEFWTTSTCDMDKSAVQSQGSMSSISTINQTHDLHGGSSSTSAPAEFVNHGLLLWNQTRQRWVGDKRSMNRAQQSQEPKLKLGSSTSLVTQRGGVDVPRQRWNDELLKRFMTTAGETSDGKEVAVSEGNKKSKLFPRRRGRRGLWRSNGREFVPQLYAQGLVLSSNGENLQQQRKHMVLGSKPPGCVNKCFSCKPCMATLVVPSHQKDPTFKALSHGDDDDSGRYYLLSWKCRCGEKLFQP</sequence>
<dbReference type="EMBL" id="JAAGAX010000010">
    <property type="protein sequence ID" value="KAF2299668.1"/>
    <property type="molecule type" value="Genomic_DNA"/>
</dbReference>
<accession>A0A6A6LH87</accession>
<evidence type="ECO:0000259" key="2">
    <source>
        <dbReference type="Pfam" id="PF13259"/>
    </source>
</evidence>
<gene>
    <name evidence="3" type="ORF">GH714_002292</name>
</gene>
<proteinExistence type="predicted"/>
<feature type="compositionally biased region" description="Polar residues" evidence="1">
    <location>
        <begin position="119"/>
        <end position="139"/>
    </location>
</feature>
<dbReference type="Pfam" id="PF13259">
    <property type="entry name" value="clamp_Gag1-like"/>
    <property type="match status" value="1"/>
</dbReference>
<feature type="region of interest" description="Disordered" evidence="1">
    <location>
        <begin position="114"/>
        <end position="143"/>
    </location>
</feature>
<dbReference type="Proteomes" id="UP000467840">
    <property type="component" value="Chromosome 4"/>
</dbReference>
<dbReference type="AlphaFoldDB" id="A0A6A6LH87"/>
<evidence type="ECO:0000313" key="4">
    <source>
        <dbReference type="Proteomes" id="UP000467840"/>
    </source>
</evidence>
<reference evidence="3 4" key="1">
    <citation type="journal article" date="2020" name="Mol. Plant">
        <title>The Chromosome-Based Rubber Tree Genome Provides New Insights into Spurge Genome Evolution and Rubber Biosynthesis.</title>
        <authorList>
            <person name="Liu J."/>
            <person name="Shi C."/>
            <person name="Shi C.C."/>
            <person name="Li W."/>
            <person name="Zhang Q.J."/>
            <person name="Zhang Y."/>
            <person name="Li K."/>
            <person name="Lu H.F."/>
            <person name="Shi C."/>
            <person name="Zhu S.T."/>
            <person name="Xiao Z.Y."/>
            <person name="Nan H."/>
            <person name="Yue Y."/>
            <person name="Zhu X.G."/>
            <person name="Wu Y."/>
            <person name="Hong X.N."/>
            <person name="Fan G.Y."/>
            <person name="Tong Y."/>
            <person name="Zhang D."/>
            <person name="Mao C.L."/>
            <person name="Liu Y.L."/>
            <person name="Hao S.J."/>
            <person name="Liu W.Q."/>
            <person name="Lv M.Q."/>
            <person name="Zhang H.B."/>
            <person name="Liu Y."/>
            <person name="Hu-Tang G.R."/>
            <person name="Wang J.P."/>
            <person name="Wang J.H."/>
            <person name="Sun Y.H."/>
            <person name="Ni S.B."/>
            <person name="Chen W.B."/>
            <person name="Zhang X.C."/>
            <person name="Jiao Y.N."/>
            <person name="Eichler E.E."/>
            <person name="Li G.H."/>
            <person name="Liu X."/>
            <person name="Gao L.Z."/>
        </authorList>
    </citation>
    <scope>NUCLEOTIDE SEQUENCE [LARGE SCALE GENOMIC DNA]</scope>
    <source>
        <strain evidence="4">cv. GT1</strain>
        <tissue evidence="3">Leaf</tissue>
    </source>
</reference>